<dbReference type="EMBL" id="SYVO01000046">
    <property type="protein sequence ID" value="TKG08031.1"/>
    <property type="molecule type" value="Genomic_DNA"/>
</dbReference>
<dbReference type="PANTHER" id="PTHR30576">
    <property type="entry name" value="COLANIC BIOSYNTHESIS UDP-GLUCOSE LIPID CARRIER TRANSFERASE"/>
    <property type="match status" value="1"/>
</dbReference>
<evidence type="ECO:0000313" key="4">
    <source>
        <dbReference type="EMBL" id="PMK45367.1"/>
    </source>
</evidence>
<keyword evidence="2" id="KW-1133">Transmembrane helix</keyword>
<keyword evidence="2" id="KW-0812">Transmembrane</keyword>
<feature type="transmembrane region" description="Helical" evidence="2">
    <location>
        <begin position="26"/>
        <end position="49"/>
    </location>
</feature>
<dbReference type="PANTHER" id="PTHR30576:SF0">
    <property type="entry name" value="UNDECAPRENYL-PHOSPHATE N-ACETYLGALACTOSAMINYL 1-PHOSPHATE TRANSFERASE-RELATED"/>
    <property type="match status" value="1"/>
</dbReference>
<keyword evidence="6" id="KW-0808">Transferase</keyword>
<reference evidence="4" key="2">
    <citation type="submission" date="2016-07" db="EMBL/GenBank/DDBJ databases">
        <authorList>
            <person name="Kauffman K."/>
            <person name="Arevalo P."/>
            <person name="Polz M.F."/>
        </authorList>
    </citation>
    <scope>NUCLEOTIDE SEQUENCE</scope>
    <source>
        <strain evidence="4">10N.261.52.F7</strain>
    </source>
</reference>
<protein>
    <submittedName>
        <fullName evidence="6">Sugar transferase</fullName>
    </submittedName>
</protein>
<dbReference type="Proteomes" id="UP000305840">
    <property type="component" value="Unassembled WGS sequence"/>
</dbReference>
<evidence type="ECO:0000313" key="8">
    <source>
        <dbReference type="Proteomes" id="UP000235746"/>
    </source>
</evidence>
<comment type="caution">
    <text evidence="6">The sequence shown here is derived from an EMBL/GenBank/DDBJ whole genome shotgun (WGS) entry which is preliminary data.</text>
</comment>
<sequence>MMNIDQLSNQNLYQSKISRAKRTFDFVSSLLALVILSPVFPFIALAIALTSRGPIFYRQLRVGKSTPEKMEIFEIMKFRSMYQDAETRSGAVWATQNDPRITPVGRFLRKTRLDELPQLFNVLKGEMSLIGPRPERPTFYNKLENEIPYFADRTYGVMPGITGLAQVNQGYDTCIDDVRRKVGFDHSYALSLCSVKSWIAADLSIITKTIVVMVDGRGR</sequence>
<keyword evidence="2" id="KW-0472">Membrane</keyword>
<evidence type="ECO:0000313" key="5">
    <source>
        <dbReference type="EMBL" id="PML57426.1"/>
    </source>
</evidence>
<reference evidence="6 9" key="5">
    <citation type="submission" date="2019-04" db="EMBL/GenBank/DDBJ databases">
        <title>A reverse ecology approach based on a biological definition of microbial populations.</title>
        <authorList>
            <person name="Arevalo P."/>
            <person name="Vaninsberghe D."/>
            <person name="Elsherbini J."/>
            <person name="Gore J."/>
            <person name="Polz M."/>
        </authorList>
    </citation>
    <scope>NUCLEOTIDE SEQUENCE [LARGE SCALE GENOMIC DNA]</scope>
    <source>
        <strain evidence="6 9">10N.222.48.A1</strain>
    </source>
</reference>
<organism evidence="6 9">
    <name type="scientific">Vibrio lentus</name>
    <dbReference type="NCBI Taxonomy" id="136468"/>
    <lineage>
        <taxon>Bacteria</taxon>
        <taxon>Pseudomonadati</taxon>
        <taxon>Pseudomonadota</taxon>
        <taxon>Gammaproteobacteria</taxon>
        <taxon>Vibrionales</taxon>
        <taxon>Vibrionaceae</taxon>
        <taxon>Vibrio</taxon>
    </lineage>
</organism>
<dbReference type="Proteomes" id="UP000235746">
    <property type="component" value="Unassembled WGS sequence"/>
</dbReference>
<feature type="domain" description="Bacterial sugar transferase" evidence="3">
    <location>
        <begin position="21"/>
        <end position="214"/>
    </location>
</feature>
<dbReference type="EMBL" id="MCXM01000019">
    <property type="protein sequence ID" value="PMK45367.1"/>
    <property type="molecule type" value="Genomic_DNA"/>
</dbReference>
<dbReference type="AlphaFoldDB" id="A0A1R3ED42"/>
<accession>A0A1R3ED42</accession>
<dbReference type="Pfam" id="PF02397">
    <property type="entry name" value="Bac_transf"/>
    <property type="match status" value="1"/>
</dbReference>
<dbReference type="EMBL" id="MCYL01000011">
    <property type="protein sequence ID" value="PML57426.1"/>
    <property type="molecule type" value="Genomic_DNA"/>
</dbReference>
<comment type="similarity">
    <text evidence="1">Belongs to the bacterial sugar transferase family.</text>
</comment>
<dbReference type="RefSeq" id="WP_017110860.1">
    <property type="nucleotide sequence ID" value="NZ_AP025499.1"/>
</dbReference>
<evidence type="ECO:0000259" key="3">
    <source>
        <dbReference type="Pfam" id="PF02397"/>
    </source>
</evidence>
<proteinExistence type="inferred from homology"/>
<evidence type="ECO:0000313" key="6">
    <source>
        <dbReference type="EMBL" id="TKG08031.1"/>
    </source>
</evidence>
<dbReference type="InterPro" id="IPR003362">
    <property type="entry name" value="Bact_transf"/>
</dbReference>
<name>A0A1R3ED42_9VIBR</name>
<dbReference type="GO" id="GO:0016780">
    <property type="term" value="F:phosphotransferase activity, for other substituted phosphate groups"/>
    <property type="evidence" value="ECO:0007669"/>
    <property type="project" value="TreeGrafter"/>
</dbReference>
<evidence type="ECO:0000313" key="7">
    <source>
        <dbReference type="Proteomes" id="UP000235385"/>
    </source>
</evidence>
<evidence type="ECO:0000313" key="9">
    <source>
        <dbReference type="Proteomes" id="UP000305840"/>
    </source>
</evidence>
<reference evidence="4" key="4">
    <citation type="journal article" date="2018" name="Nature">
        <title>A major lineage of non-tailed dsDNA viruses as unrecognized killers of marine bacteria.</title>
        <authorList>
            <person name="Kauffman K.M."/>
            <person name="Hussain F.A."/>
            <person name="Yang J."/>
            <person name="Arevalo P."/>
            <person name="Brown J.M."/>
            <person name="Chang W.K."/>
            <person name="VanInsberghe D."/>
            <person name="Elsherbini J."/>
            <person name="Sharma R.S."/>
            <person name="Cutler M.B."/>
            <person name="Kelly L."/>
            <person name="Polz M.F."/>
        </authorList>
    </citation>
    <scope>NUCLEOTIDE SEQUENCE</scope>
    <source>
        <strain evidence="5">10N.261.51.B8</strain>
        <strain evidence="4">10N.261.52.F7</strain>
    </source>
</reference>
<gene>
    <name evidence="5" type="ORF">BCT74_19385</name>
    <name evidence="4" type="ORF">BCT99_23230</name>
    <name evidence="6" type="ORF">FCV91_13570</name>
</gene>
<evidence type="ECO:0000256" key="2">
    <source>
        <dbReference type="SAM" id="Phobius"/>
    </source>
</evidence>
<reference evidence="5" key="3">
    <citation type="submission" date="2016-07" db="EMBL/GenBank/DDBJ databases">
        <authorList>
            <person name="Wan K."/>
            <person name="Booth B."/>
            <person name="Spirohn K."/>
            <person name="Hao T."/>
            <person name="Hu Y."/>
            <person name="Calderwood M."/>
            <person name="Hill D."/>
            <person name="Mohr S."/>
            <person name="Vidal M."/>
            <person name="Celniker S."/>
            <person name="Perrimon N."/>
        </authorList>
    </citation>
    <scope>NUCLEOTIDE SEQUENCE</scope>
    <source>
        <strain evidence="5">10N.261.51.B8</strain>
    </source>
</reference>
<evidence type="ECO:0000256" key="1">
    <source>
        <dbReference type="ARBA" id="ARBA00006464"/>
    </source>
</evidence>
<reference evidence="7 8" key="1">
    <citation type="submission" date="2016-07" db="EMBL/GenBank/DDBJ databases">
        <title>Nontailed viruses are major unrecognized killers of bacteria in the ocean.</title>
        <authorList>
            <person name="Kauffman K."/>
            <person name="Hussain F."/>
            <person name="Yang J."/>
            <person name="Arevalo P."/>
            <person name="Brown J."/>
            <person name="Cutler M."/>
            <person name="Kelly L."/>
            <person name="Polz M.F."/>
        </authorList>
    </citation>
    <scope>NUCLEOTIDE SEQUENCE [LARGE SCALE GENOMIC DNA]</scope>
    <source>
        <strain evidence="8">10N.261.51.B8</strain>
        <strain evidence="7">10N.261.52.F7</strain>
    </source>
</reference>